<comment type="caution">
    <text evidence="2">The sequence shown here is derived from an EMBL/GenBank/DDBJ whole genome shotgun (WGS) entry which is preliminary data.</text>
</comment>
<feature type="domain" description="SOCS box" evidence="1">
    <location>
        <begin position="80"/>
        <end position="122"/>
    </location>
</feature>
<keyword evidence="3" id="KW-1185">Reference proteome</keyword>
<dbReference type="SUPFAM" id="SSF158235">
    <property type="entry name" value="SOCS box-like"/>
    <property type="match status" value="1"/>
</dbReference>
<evidence type="ECO:0000313" key="2">
    <source>
        <dbReference type="EMBL" id="GBO31294.1"/>
    </source>
</evidence>
<dbReference type="GO" id="GO:0035556">
    <property type="term" value="P:intracellular signal transduction"/>
    <property type="evidence" value="ECO:0007669"/>
    <property type="project" value="InterPro"/>
</dbReference>
<reference evidence="2 3" key="1">
    <citation type="journal article" date="2019" name="Sci. Rep.">
        <title>Orb-weaving spider Araneus ventricosus genome elucidates the spidroin gene catalogue.</title>
        <authorList>
            <person name="Kono N."/>
            <person name="Nakamura H."/>
            <person name="Ohtoshi R."/>
            <person name="Moran D.A.P."/>
            <person name="Shinohara A."/>
            <person name="Yoshida Y."/>
            <person name="Fujiwara M."/>
            <person name="Mori M."/>
            <person name="Tomita M."/>
            <person name="Arakawa K."/>
        </authorList>
    </citation>
    <scope>NUCLEOTIDE SEQUENCE [LARGE SCALE GENOMIC DNA]</scope>
</reference>
<evidence type="ECO:0000313" key="3">
    <source>
        <dbReference type="Proteomes" id="UP000499080"/>
    </source>
</evidence>
<dbReference type="EMBL" id="BGPR01054552">
    <property type="protein sequence ID" value="GBO31294.1"/>
    <property type="molecule type" value="Genomic_DNA"/>
</dbReference>
<name>A0A4Y2W442_ARAVE</name>
<accession>A0A4Y2W442</accession>
<evidence type="ECO:0000259" key="1">
    <source>
        <dbReference type="SMART" id="SM00969"/>
    </source>
</evidence>
<sequence>MSLPRQTLLLQVFWIYLIKSKNPPEATAFLRLIWNSVPDSLLSLREIKEVFKEGVSSAETTDVYNFYSEAVGEFHPDVAPRKLQHYSRTAIRRRLNQNGHWLPDGIKETGLPKKLQSYLNLEE</sequence>
<gene>
    <name evidence="2" type="ORF">AVEN_45375_1</name>
</gene>
<dbReference type="InterPro" id="IPR001496">
    <property type="entry name" value="SOCS_box"/>
</dbReference>
<proteinExistence type="predicted"/>
<dbReference type="AlphaFoldDB" id="A0A4Y2W442"/>
<dbReference type="Pfam" id="PF07525">
    <property type="entry name" value="SOCS_box"/>
    <property type="match status" value="1"/>
</dbReference>
<organism evidence="2 3">
    <name type="scientific">Araneus ventricosus</name>
    <name type="common">Orbweaver spider</name>
    <name type="synonym">Epeira ventricosa</name>
    <dbReference type="NCBI Taxonomy" id="182803"/>
    <lineage>
        <taxon>Eukaryota</taxon>
        <taxon>Metazoa</taxon>
        <taxon>Ecdysozoa</taxon>
        <taxon>Arthropoda</taxon>
        <taxon>Chelicerata</taxon>
        <taxon>Arachnida</taxon>
        <taxon>Araneae</taxon>
        <taxon>Araneomorphae</taxon>
        <taxon>Entelegynae</taxon>
        <taxon>Araneoidea</taxon>
        <taxon>Araneidae</taxon>
        <taxon>Araneus</taxon>
    </lineage>
</organism>
<dbReference type="Proteomes" id="UP000499080">
    <property type="component" value="Unassembled WGS sequence"/>
</dbReference>
<dbReference type="InterPro" id="IPR036036">
    <property type="entry name" value="SOCS_box-like_dom_sf"/>
</dbReference>
<dbReference type="OrthoDB" id="6419934at2759"/>
<dbReference type="SMART" id="SM00969">
    <property type="entry name" value="SOCS_box"/>
    <property type="match status" value="1"/>
</dbReference>
<protein>
    <recommendedName>
        <fullName evidence="1">SOCS box domain-containing protein</fullName>
    </recommendedName>
</protein>